<dbReference type="InterPro" id="IPR051019">
    <property type="entry name" value="VLCFA-Steroid_DH"/>
</dbReference>
<evidence type="ECO:0000256" key="1">
    <source>
        <dbReference type="ARBA" id="ARBA00006484"/>
    </source>
</evidence>
<dbReference type="RefSeq" id="XP_031008605.1">
    <property type="nucleotide sequence ID" value="XM_031146967.1"/>
</dbReference>
<sequence>MSIFANILTLTGALTLLTLFFKTARFIHIYTRPSSLPRYLHTSPSGKSPWALVTGASDGIGKGYAHELAAHGFNIILHGRNPYKLCTVRASIQASYPKTQIRLMVLDATACTAADIAAAVEELVCAGLHVTVLVNNVGTGTTPSGHVFANYEDEEPSDIDAIINTNARFPALMTHFVLPALQTPALILTMGSISDVGSPYISVYSGTKAFDSSFSKALRREMVAEGRDVEVLAMMTAMVTETGTSKGEVSIVQPDARAFARSALQRVGCGHEVVEGWCAHWLVRAFTQCIPDSWLTGMLIGSVRLGMEEEGKRKRK</sequence>
<dbReference type="InterPro" id="IPR002347">
    <property type="entry name" value="SDR_fam"/>
</dbReference>
<reference evidence="3 4" key="1">
    <citation type="submission" date="2018-05" db="EMBL/GenBank/DDBJ databases">
        <title>Genome sequencing and assembly of the regulated plant pathogen Lachnellula willkommii and related sister species for the development of diagnostic species identification markers.</title>
        <authorList>
            <person name="Giroux E."/>
            <person name="Bilodeau G."/>
        </authorList>
    </citation>
    <scope>NUCLEOTIDE SEQUENCE [LARGE SCALE GENOMIC DNA]</scope>
    <source>
        <strain evidence="3 4">CBS 185.66</strain>
    </source>
</reference>
<evidence type="ECO:0000313" key="4">
    <source>
        <dbReference type="Proteomes" id="UP000431533"/>
    </source>
</evidence>
<keyword evidence="2" id="KW-0560">Oxidoreductase</keyword>
<evidence type="ECO:0000256" key="2">
    <source>
        <dbReference type="ARBA" id="ARBA00023002"/>
    </source>
</evidence>
<accession>A0A8H8U198</accession>
<proteinExistence type="inferred from homology"/>
<dbReference type="OrthoDB" id="47007at2759"/>
<dbReference type="AlphaFoldDB" id="A0A8H8U198"/>
<protein>
    <submittedName>
        <fullName evidence="3">Very-long-chain 3-oxoacyl-CoA reductase</fullName>
    </submittedName>
</protein>
<gene>
    <name evidence="3" type="ORF">LHYA1_G001989</name>
</gene>
<comment type="caution">
    <text evidence="3">The sequence shown here is derived from an EMBL/GenBank/DDBJ whole genome shotgun (WGS) entry which is preliminary data.</text>
</comment>
<dbReference type="SUPFAM" id="SSF51735">
    <property type="entry name" value="NAD(P)-binding Rossmann-fold domains"/>
    <property type="match status" value="1"/>
</dbReference>
<name>A0A8H8U198_9HELO</name>
<dbReference type="EMBL" id="QGMH01000014">
    <property type="protein sequence ID" value="TVY29818.1"/>
    <property type="molecule type" value="Genomic_DNA"/>
</dbReference>
<dbReference type="Gene3D" id="3.40.50.720">
    <property type="entry name" value="NAD(P)-binding Rossmann-like Domain"/>
    <property type="match status" value="1"/>
</dbReference>
<dbReference type="Proteomes" id="UP000431533">
    <property type="component" value="Unassembled WGS sequence"/>
</dbReference>
<comment type="similarity">
    <text evidence="1">Belongs to the short-chain dehydrogenases/reductases (SDR) family.</text>
</comment>
<dbReference type="PIRSF" id="PIRSF000126">
    <property type="entry name" value="11-beta-HSD1"/>
    <property type="match status" value="1"/>
</dbReference>
<organism evidence="3 4">
    <name type="scientific">Lachnellula hyalina</name>
    <dbReference type="NCBI Taxonomy" id="1316788"/>
    <lineage>
        <taxon>Eukaryota</taxon>
        <taxon>Fungi</taxon>
        <taxon>Dikarya</taxon>
        <taxon>Ascomycota</taxon>
        <taxon>Pezizomycotina</taxon>
        <taxon>Leotiomycetes</taxon>
        <taxon>Helotiales</taxon>
        <taxon>Lachnaceae</taxon>
        <taxon>Lachnellula</taxon>
    </lineage>
</organism>
<dbReference type="Pfam" id="PF00106">
    <property type="entry name" value="adh_short"/>
    <property type="match status" value="1"/>
</dbReference>
<dbReference type="GeneID" id="41982187"/>
<keyword evidence="4" id="KW-1185">Reference proteome</keyword>
<evidence type="ECO:0000313" key="3">
    <source>
        <dbReference type="EMBL" id="TVY29818.1"/>
    </source>
</evidence>
<dbReference type="PRINTS" id="PR00081">
    <property type="entry name" value="GDHRDH"/>
</dbReference>
<dbReference type="PANTHER" id="PTHR43899:SF13">
    <property type="entry name" value="RH59310P"/>
    <property type="match status" value="1"/>
</dbReference>
<dbReference type="PANTHER" id="PTHR43899">
    <property type="entry name" value="RH59310P"/>
    <property type="match status" value="1"/>
</dbReference>
<dbReference type="GO" id="GO:0016491">
    <property type="term" value="F:oxidoreductase activity"/>
    <property type="evidence" value="ECO:0007669"/>
    <property type="project" value="UniProtKB-KW"/>
</dbReference>
<dbReference type="GO" id="GO:0005783">
    <property type="term" value="C:endoplasmic reticulum"/>
    <property type="evidence" value="ECO:0007669"/>
    <property type="project" value="TreeGrafter"/>
</dbReference>
<dbReference type="InterPro" id="IPR036291">
    <property type="entry name" value="NAD(P)-bd_dom_sf"/>
</dbReference>